<dbReference type="PRINTS" id="PR00081">
    <property type="entry name" value="GDHRDH"/>
</dbReference>
<evidence type="ECO:0000256" key="2">
    <source>
        <dbReference type="ARBA" id="ARBA00023002"/>
    </source>
</evidence>
<dbReference type="EMBL" id="FNZZ01000006">
    <property type="protein sequence ID" value="SEL86480.1"/>
    <property type="molecule type" value="Genomic_DNA"/>
</dbReference>
<accession>A0A1H7TNQ8</accession>
<keyword evidence="5" id="KW-1185">Reference proteome</keyword>
<dbReference type="PROSITE" id="PS00061">
    <property type="entry name" value="ADH_SHORT"/>
    <property type="match status" value="1"/>
</dbReference>
<keyword evidence="2" id="KW-0560">Oxidoreductase</keyword>
<comment type="similarity">
    <text evidence="1">Belongs to the short-chain dehydrogenases/reductases (SDR) family.</text>
</comment>
<organism evidence="4 5">
    <name type="scientific">Sphingomonas palmae</name>
    <dbReference type="NCBI Taxonomy" id="1855283"/>
    <lineage>
        <taxon>Bacteria</taxon>
        <taxon>Pseudomonadati</taxon>
        <taxon>Pseudomonadota</taxon>
        <taxon>Alphaproteobacteria</taxon>
        <taxon>Sphingomonadales</taxon>
        <taxon>Sphingomonadaceae</taxon>
        <taxon>Sphingomonas</taxon>
    </lineage>
</organism>
<gene>
    <name evidence="4" type="ORF">SAMN05216382_2772</name>
</gene>
<dbReference type="InterPro" id="IPR036291">
    <property type="entry name" value="NAD(P)-bd_dom_sf"/>
</dbReference>
<dbReference type="NCBIfam" id="NF005559">
    <property type="entry name" value="PRK07231.1"/>
    <property type="match status" value="1"/>
</dbReference>
<feature type="domain" description="Ketoreductase" evidence="3">
    <location>
        <begin position="12"/>
        <end position="196"/>
    </location>
</feature>
<dbReference type="GO" id="GO:0016491">
    <property type="term" value="F:oxidoreductase activity"/>
    <property type="evidence" value="ECO:0007669"/>
    <property type="project" value="UniProtKB-KW"/>
</dbReference>
<dbReference type="Pfam" id="PF13561">
    <property type="entry name" value="adh_short_C2"/>
    <property type="match status" value="1"/>
</dbReference>
<dbReference type="InterPro" id="IPR002347">
    <property type="entry name" value="SDR_fam"/>
</dbReference>
<evidence type="ECO:0000313" key="4">
    <source>
        <dbReference type="EMBL" id="SEL86480.1"/>
    </source>
</evidence>
<dbReference type="InterPro" id="IPR057326">
    <property type="entry name" value="KR_dom"/>
</dbReference>
<protein>
    <submittedName>
        <fullName evidence="4">NAD(P)-dependent dehydrogenase, short-chain alcohol dehydrogenase family</fullName>
    </submittedName>
</protein>
<dbReference type="SMART" id="SM00822">
    <property type="entry name" value="PKS_KR"/>
    <property type="match status" value="1"/>
</dbReference>
<dbReference type="FunFam" id="3.40.50.720:FF:000084">
    <property type="entry name" value="Short-chain dehydrogenase reductase"/>
    <property type="match status" value="1"/>
</dbReference>
<proteinExistence type="inferred from homology"/>
<evidence type="ECO:0000256" key="1">
    <source>
        <dbReference type="ARBA" id="ARBA00006484"/>
    </source>
</evidence>
<evidence type="ECO:0000259" key="3">
    <source>
        <dbReference type="SMART" id="SM00822"/>
    </source>
</evidence>
<evidence type="ECO:0000313" key="5">
    <source>
        <dbReference type="Proteomes" id="UP000199214"/>
    </source>
</evidence>
<dbReference type="PANTHER" id="PTHR43639:SF1">
    <property type="entry name" value="SHORT-CHAIN DEHYDROGENASE_REDUCTASE FAMILY PROTEIN"/>
    <property type="match status" value="1"/>
</dbReference>
<dbReference type="PANTHER" id="PTHR43639">
    <property type="entry name" value="OXIDOREDUCTASE, SHORT-CHAIN DEHYDROGENASE/REDUCTASE FAMILY (AFU_ORTHOLOGUE AFUA_5G02870)"/>
    <property type="match status" value="1"/>
</dbReference>
<dbReference type="Gene3D" id="3.40.50.720">
    <property type="entry name" value="NAD(P)-binding Rossmann-like Domain"/>
    <property type="match status" value="1"/>
</dbReference>
<sequence length="248" mass="25636">MTPVPSFDFTGKTVLVTGGSRGLGRAMSLGFAAAGASVVVCSRKREACDEMVAEIVLGGGRAAAIAGNVGNWSSLDRLIDDAVAAFGGLDCLINNAGIAPVADSSAAMSEALFDKIVAVNTKAPFRLSALAEPHLRARHGSIINVTSIGAIRPSPAYPVYAAAKGALNILTRSQAMEFGPAVRVNAIMAGPFWTDISAGWREEYDRDAPSALQRIGRPEEIVSTALYLASPASSYTTGAIIRVDGGVL</sequence>
<dbReference type="SUPFAM" id="SSF51735">
    <property type="entry name" value="NAD(P)-binding Rossmann-fold domains"/>
    <property type="match status" value="1"/>
</dbReference>
<dbReference type="CDD" id="cd05233">
    <property type="entry name" value="SDR_c"/>
    <property type="match status" value="1"/>
</dbReference>
<dbReference type="RefSeq" id="WP_245708535.1">
    <property type="nucleotide sequence ID" value="NZ_FNZZ01000006.1"/>
</dbReference>
<dbReference type="Proteomes" id="UP000199214">
    <property type="component" value="Unassembled WGS sequence"/>
</dbReference>
<dbReference type="InterPro" id="IPR020904">
    <property type="entry name" value="Sc_DH/Rdtase_CS"/>
</dbReference>
<dbReference type="STRING" id="1855283.SAMN05216382_2772"/>
<reference evidence="5" key="1">
    <citation type="submission" date="2016-10" db="EMBL/GenBank/DDBJ databases">
        <authorList>
            <person name="Varghese N."/>
            <person name="Submissions S."/>
        </authorList>
    </citation>
    <scope>NUCLEOTIDE SEQUENCE [LARGE SCALE GENOMIC DNA]</scope>
    <source>
        <strain evidence="5">JS21-1</strain>
    </source>
</reference>
<name>A0A1H7TNQ8_9SPHN</name>
<dbReference type="AlphaFoldDB" id="A0A1H7TNQ8"/>
<dbReference type="PRINTS" id="PR00080">
    <property type="entry name" value="SDRFAMILY"/>
</dbReference>